<comment type="caution">
    <text evidence="4">The sequence shown here is derived from an EMBL/GenBank/DDBJ whole genome shotgun (WGS) entry which is preliminary data.</text>
</comment>
<comment type="similarity">
    <text evidence="1 3">Belongs to the short-chain dehydrogenases/reductases (SDR) family.</text>
</comment>
<organism evidence="4 5">
    <name type="scientific">Chlamydomonas incerta</name>
    <dbReference type="NCBI Taxonomy" id="51695"/>
    <lineage>
        <taxon>Eukaryota</taxon>
        <taxon>Viridiplantae</taxon>
        <taxon>Chlorophyta</taxon>
        <taxon>core chlorophytes</taxon>
        <taxon>Chlorophyceae</taxon>
        <taxon>CS clade</taxon>
        <taxon>Chlamydomonadales</taxon>
        <taxon>Chlamydomonadaceae</taxon>
        <taxon>Chlamydomonas</taxon>
    </lineage>
</organism>
<dbReference type="AlphaFoldDB" id="A0A835T1Y8"/>
<dbReference type="Proteomes" id="UP000650467">
    <property type="component" value="Unassembled WGS sequence"/>
</dbReference>
<evidence type="ECO:0000256" key="1">
    <source>
        <dbReference type="ARBA" id="ARBA00006484"/>
    </source>
</evidence>
<sequence>MVRPGGDEVVLITGCSDGGIGAGLCAAFHAAGCTVYATARRVESMSGLMAACPGIRALALDVTQQDSVAAAVAEVLREAGRIDVLVNNAGMGLVAPLVEVDIDKAKEVYEANVWGLLRVCQAVAPAMAQRRSGTICNVGSVVGYFATPWGAIYSSSKAAVHSLTDALRLELKPFGVKVVLLAPGAVRSNIGENNLKRFEDRFSLYAPFAEAIRRRTTLSQQDNSMPTELFARRVVATLLAPSPPRHFSLGGFVRLTKFAMWWPMWLRDWTLARRFNLDVALPPPPQQQLLPAAAAAAAAAAGAAYANGAGASGGTDKKAQ</sequence>
<dbReference type="EMBL" id="JAEHOC010000027">
    <property type="protein sequence ID" value="KAG2430445.1"/>
    <property type="molecule type" value="Genomic_DNA"/>
</dbReference>
<dbReference type="PROSITE" id="PS00061">
    <property type="entry name" value="ADH_SHORT"/>
    <property type="match status" value="1"/>
</dbReference>
<dbReference type="PANTHER" id="PTHR44169:SF6">
    <property type="entry name" value="NADPH-DEPENDENT 1-ACYLDIHYDROXYACETONE PHOSPHATE REDUCTASE"/>
    <property type="match status" value="1"/>
</dbReference>
<name>A0A835T1Y8_CHLIN</name>
<dbReference type="Gene3D" id="3.40.50.720">
    <property type="entry name" value="NAD(P)-binding Rossmann-like Domain"/>
    <property type="match status" value="1"/>
</dbReference>
<gene>
    <name evidence="4" type="ORF">HXX76_009968</name>
</gene>
<dbReference type="PANTHER" id="PTHR44169">
    <property type="entry name" value="NADPH-DEPENDENT 1-ACYLDIHYDROXYACETONE PHOSPHATE REDUCTASE"/>
    <property type="match status" value="1"/>
</dbReference>
<dbReference type="GO" id="GO:0016491">
    <property type="term" value="F:oxidoreductase activity"/>
    <property type="evidence" value="ECO:0007669"/>
    <property type="project" value="UniProtKB-KW"/>
</dbReference>
<dbReference type="CDD" id="cd05374">
    <property type="entry name" value="17beta-HSD-like_SDR_c"/>
    <property type="match status" value="1"/>
</dbReference>
<dbReference type="SUPFAM" id="SSF51735">
    <property type="entry name" value="NAD(P)-binding Rossmann-fold domains"/>
    <property type="match status" value="1"/>
</dbReference>
<dbReference type="Pfam" id="PF00106">
    <property type="entry name" value="adh_short"/>
    <property type="match status" value="1"/>
</dbReference>
<dbReference type="PRINTS" id="PR00081">
    <property type="entry name" value="GDHRDH"/>
</dbReference>
<accession>A0A835T1Y8</accession>
<dbReference type="FunFam" id="3.40.50.720:FF:000261">
    <property type="entry name" value="NADPH-dependent 1-acyldihydroxyacetone phosphate reductase"/>
    <property type="match status" value="1"/>
</dbReference>
<dbReference type="OrthoDB" id="2102561at2759"/>
<evidence type="ECO:0000313" key="5">
    <source>
        <dbReference type="Proteomes" id="UP000650467"/>
    </source>
</evidence>
<reference evidence="4" key="1">
    <citation type="journal article" date="2020" name="bioRxiv">
        <title>Comparative genomics of Chlamydomonas.</title>
        <authorList>
            <person name="Craig R.J."/>
            <person name="Hasan A.R."/>
            <person name="Ness R.W."/>
            <person name="Keightley P.D."/>
        </authorList>
    </citation>
    <scope>NUCLEOTIDE SEQUENCE</scope>
    <source>
        <strain evidence="4">SAG 7.73</strain>
    </source>
</reference>
<dbReference type="GO" id="GO:0005783">
    <property type="term" value="C:endoplasmic reticulum"/>
    <property type="evidence" value="ECO:0007669"/>
    <property type="project" value="TreeGrafter"/>
</dbReference>
<evidence type="ECO:0000313" key="4">
    <source>
        <dbReference type="EMBL" id="KAG2430445.1"/>
    </source>
</evidence>
<proteinExistence type="inferred from homology"/>
<evidence type="ECO:0000256" key="3">
    <source>
        <dbReference type="RuleBase" id="RU000363"/>
    </source>
</evidence>
<evidence type="ECO:0000256" key="2">
    <source>
        <dbReference type="ARBA" id="ARBA00023002"/>
    </source>
</evidence>
<keyword evidence="5" id="KW-1185">Reference proteome</keyword>
<dbReference type="InterPro" id="IPR020904">
    <property type="entry name" value="Sc_DH/Rdtase_CS"/>
</dbReference>
<dbReference type="PRINTS" id="PR00080">
    <property type="entry name" value="SDRFAMILY"/>
</dbReference>
<keyword evidence="2" id="KW-0560">Oxidoreductase</keyword>
<dbReference type="InterPro" id="IPR002347">
    <property type="entry name" value="SDR_fam"/>
</dbReference>
<protein>
    <submittedName>
        <fullName evidence="4">Uncharacterized protein</fullName>
    </submittedName>
</protein>
<dbReference type="InterPro" id="IPR036291">
    <property type="entry name" value="NAD(P)-bd_dom_sf"/>
</dbReference>